<evidence type="ECO:0000313" key="2">
    <source>
        <dbReference type="EMBL" id="PNV65695.1"/>
    </source>
</evidence>
<comment type="similarity">
    <text evidence="1">Belongs to the phD/YefM antitoxin family.</text>
</comment>
<keyword evidence="2" id="KW-0808">Transferase</keyword>
<evidence type="ECO:0000313" key="3">
    <source>
        <dbReference type="Proteomes" id="UP000236488"/>
    </source>
</evidence>
<dbReference type="GO" id="GO:0016740">
    <property type="term" value="F:transferase activity"/>
    <property type="evidence" value="ECO:0007669"/>
    <property type="project" value="UniProtKB-KW"/>
</dbReference>
<protein>
    <submittedName>
        <fullName evidence="2">Polyribonucleotide nucleotidyltransferase</fullName>
    </submittedName>
</protein>
<gene>
    <name evidence="2" type="ORF">C2L80_05275</name>
</gene>
<dbReference type="RefSeq" id="WP_087197716.1">
    <property type="nucleotide sequence ID" value="NZ_PPEL01000020.1"/>
</dbReference>
<comment type="caution">
    <text evidence="2">The sequence shown here is derived from an EMBL/GenBank/DDBJ whole genome shotgun (WGS) entry which is preliminary data.</text>
</comment>
<sequence length="89" mass="10058">MPTCVPIKDMRDTAAFARMVETAPGPVTVTKNGYDQFVVIRSRDYDDLRESEARARIMERMLLAERERAEGRHVDAAVSLAGLRSRYGL</sequence>
<organism evidence="2 3">
    <name type="scientific">Rubneribacter badeniensis</name>
    <dbReference type="NCBI Taxonomy" id="2070688"/>
    <lineage>
        <taxon>Bacteria</taxon>
        <taxon>Bacillati</taxon>
        <taxon>Actinomycetota</taxon>
        <taxon>Coriobacteriia</taxon>
        <taxon>Eggerthellales</taxon>
        <taxon>Eggerthellaceae</taxon>
        <taxon>Rubneribacter</taxon>
    </lineage>
</organism>
<proteinExistence type="inferred from homology"/>
<dbReference type="SUPFAM" id="SSF143120">
    <property type="entry name" value="YefM-like"/>
    <property type="match status" value="1"/>
</dbReference>
<accession>A0A2K2U5S7</accession>
<dbReference type="InterPro" id="IPR036165">
    <property type="entry name" value="YefM-like_sf"/>
</dbReference>
<evidence type="ECO:0000256" key="1">
    <source>
        <dbReference type="ARBA" id="ARBA00009981"/>
    </source>
</evidence>
<dbReference type="EMBL" id="PPEL01000020">
    <property type="protein sequence ID" value="PNV65695.1"/>
    <property type="molecule type" value="Genomic_DNA"/>
</dbReference>
<dbReference type="AlphaFoldDB" id="A0A2K2U5S7"/>
<dbReference type="Proteomes" id="UP000236488">
    <property type="component" value="Unassembled WGS sequence"/>
</dbReference>
<keyword evidence="3" id="KW-1185">Reference proteome</keyword>
<name>A0A2K2U5S7_9ACTN</name>
<reference evidence="2 3" key="1">
    <citation type="journal article" date="2018" name="Int. J. Syst. Evol. Microbiol.">
        <title>Rubneribacter badeniensis gen. nov., sp. nov. and Enteroscipio rubneri gen. nov., sp. nov., new members of the Eggerthellaceae isolated from human faeces.</title>
        <authorList>
            <person name="Danylec N."/>
            <person name="Gobl A."/>
            <person name="Stoll D.A."/>
            <person name="Hetzer B."/>
            <person name="Kulling S.E."/>
            <person name="Huch M."/>
        </authorList>
    </citation>
    <scope>NUCLEOTIDE SEQUENCE [LARGE SCALE GENOMIC DNA]</scope>
    <source>
        <strain evidence="2 3">ResAG-85</strain>
    </source>
</reference>